<keyword evidence="2" id="KW-0732">Signal</keyword>
<proteinExistence type="predicted"/>
<evidence type="ECO:0000256" key="2">
    <source>
        <dbReference type="SAM" id="SignalP"/>
    </source>
</evidence>
<dbReference type="PROSITE" id="PS51257">
    <property type="entry name" value="PROKAR_LIPOPROTEIN"/>
    <property type="match status" value="1"/>
</dbReference>
<gene>
    <name evidence="3" type="ORF">AJAP_18305</name>
</gene>
<name>A0A075UQP6_9PSEU</name>
<evidence type="ECO:0000313" key="4">
    <source>
        <dbReference type="Proteomes" id="UP000028492"/>
    </source>
</evidence>
<feature type="chain" id="PRO_5038346598" evidence="2">
    <location>
        <begin position="19"/>
        <end position="244"/>
    </location>
</feature>
<dbReference type="RefSeq" id="WP_228694973.1">
    <property type="nucleotide sequence ID" value="NZ_CP008953.1"/>
</dbReference>
<dbReference type="EMBL" id="CP008953">
    <property type="protein sequence ID" value="AIG76527.1"/>
    <property type="molecule type" value="Genomic_DNA"/>
</dbReference>
<sequence length="244" mass="26266">MKGTVLGRSAGAALLLFAAACSTPTTPPPSTPSSAPATTAPTSTTPTVDLSSLRQGAVPAKYPEPDMSKLPPKPADSAPLRERIAWEALQKVTRFAHRLDPAARSSCPAFDPGRTTTATCTVTYLGEGYDYVLRDIKFQGTGLTNGRTEQGTVSYKADLTAGPIIRDQVESVLRYQNSTEYTACDMPEHVRFGFDSTRRRPSGSSVVGEWIYVPGISCRYLDSKARAVKAIPLELYDWGAPIHP</sequence>
<protein>
    <submittedName>
        <fullName evidence="3">Conserved putative secreted protein</fullName>
    </submittedName>
</protein>
<dbReference type="STRING" id="208439.AJAP_18305"/>
<feature type="region of interest" description="Disordered" evidence="1">
    <location>
        <begin position="21"/>
        <end position="76"/>
    </location>
</feature>
<evidence type="ECO:0000256" key="1">
    <source>
        <dbReference type="SAM" id="MobiDB-lite"/>
    </source>
</evidence>
<dbReference type="KEGG" id="aja:AJAP_18305"/>
<feature type="signal peptide" evidence="2">
    <location>
        <begin position="1"/>
        <end position="18"/>
    </location>
</feature>
<dbReference type="eggNOG" id="ENOG5034A6H">
    <property type="taxonomic scope" value="Bacteria"/>
</dbReference>
<feature type="compositionally biased region" description="Low complexity" evidence="1">
    <location>
        <begin position="32"/>
        <end position="47"/>
    </location>
</feature>
<accession>A0A075UQP6</accession>
<dbReference type="AlphaFoldDB" id="A0A075UQP6"/>
<dbReference type="Proteomes" id="UP000028492">
    <property type="component" value="Chromosome"/>
</dbReference>
<evidence type="ECO:0000313" key="3">
    <source>
        <dbReference type="EMBL" id="AIG76527.1"/>
    </source>
</evidence>
<dbReference type="HOGENOM" id="CLU_099334_0_0_11"/>
<organism evidence="3 4">
    <name type="scientific">Amycolatopsis japonica</name>
    <dbReference type="NCBI Taxonomy" id="208439"/>
    <lineage>
        <taxon>Bacteria</taxon>
        <taxon>Bacillati</taxon>
        <taxon>Actinomycetota</taxon>
        <taxon>Actinomycetes</taxon>
        <taxon>Pseudonocardiales</taxon>
        <taxon>Pseudonocardiaceae</taxon>
        <taxon>Amycolatopsis</taxon>
        <taxon>Amycolatopsis japonica group</taxon>
    </lineage>
</organism>
<keyword evidence="4" id="KW-1185">Reference proteome</keyword>
<reference evidence="3 4" key="1">
    <citation type="journal article" date="2014" name="J. Biotechnol.">
        <title>Complete genome sequence of the actinobacterium Amycolatopsis japonica MG417-CF17(T) (=DSM 44213T) producing (S,S)-N,N'-ethylenediaminedisuccinic acid.</title>
        <authorList>
            <person name="Stegmann E."/>
            <person name="Albersmeier A."/>
            <person name="Spohn M."/>
            <person name="Gert H."/>
            <person name="Weber T."/>
            <person name="Wohlleben W."/>
            <person name="Kalinowski J."/>
            <person name="Ruckert C."/>
        </authorList>
    </citation>
    <scope>NUCLEOTIDE SEQUENCE [LARGE SCALE GENOMIC DNA]</scope>
    <source>
        <strain evidence="4">MG417-CF17 (DSM 44213)</strain>
    </source>
</reference>